<name>A0A6V8NJB4_9ACTN</name>
<dbReference type="CDD" id="cd02068">
    <property type="entry name" value="radical_SAM_B12_BD"/>
    <property type="match status" value="1"/>
</dbReference>
<dbReference type="GO" id="GO:0003824">
    <property type="term" value="F:catalytic activity"/>
    <property type="evidence" value="ECO:0007669"/>
    <property type="project" value="InterPro"/>
</dbReference>
<dbReference type="GO" id="GO:0046872">
    <property type="term" value="F:metal ion binding"/>
    <property type="evidence" value="ECO:0007669"/>
    <property type="project" value="UniProtKB-KW"/>
</dbReference>
<proteinExistence type="predicted"/>
<dbReference type="InterPro" id="IPR006158">
    <property type="entry name" value="Cobalamin-bd"/>
</dbReference>
<comment type="caution">
    <text evidence="10">The sequence shown here is derived from an EMBL/GenBank/DDBJ whole genome shotgun (WGS) entry which is preliminary data.</text>
</comment>
<dbReference type="Pfam" id="PF04055">
    <property type="entry name" value="Radical_SAM"/>
    <property type="match status" value="1"/>
</dbReference>
<dbReference type="CDD" id="cd01335">
    <property type="entry name" value="Radical_SAM"/>
    <property type="match status" value="1"/>
</dbReference>
<dbReference type="PANTHER" id="PTHR43409">
    <property type="entry name" value="ANAEROBIC MAGNESIUM-PROTOPORPHYRIN IX MONOMETHYL ESTER CYCLASE-RELATED"/>
    <property type="match status" value="1"/>
</dbReference>
<evidence type="ECO:0000256" key="4">
    <source>
        <dbReference type="ARBA" id="ARBA00022691"/>
    </source>
</evidence>
<evidence type="ECO:0000256" key="3">
    <source>
        <dbReference type="ARBA" id="ARBA00022679"/>
    </source>
</evidence>
<keyword evidence="6" id="KW-0408">Iron</keyword>
<evidence type="ECO:0000313" key="12">
    <source>
        <dbReference type="EMBL" id="GFP39536.1"/>
    </source>
</evidence>
<dbReference type="SMART" id="SM00729">
    <property type="entry name" value="Elp3"/>
    <property type="match status" value="1"/>
</dbReference>
<dbReference type="Gene3D" id="3.40.50.280">
    <property type="entry name" value="Cobalamin-binding domain"/>
    <property type="match status" value="1"/>
</dbReference>
<feature type="domain" description="B12-binding" evidence="8">
    <location>
        <begin position="45"/>
        <end position="131"/>
    </location>
</feature>
<keyword evidence="15" id="KW-1185">Reference proteome</keyword>
<keyword evidence="5" id="KW-0479">Metal-binding</keyword>
<keyword evidence="4" id="KW-0949">S-adenosyl-L-methionine</keyword>
<gene>
    <name evidence="10" type="ORF">HKBW3S03_00956</name>
    <name evidence="11" type="ORF">HKBW3S34_00639</name>
    <name evidence="12" type="ORF">HKBW3S47_01234</name>
</gene>
<evidence type="ECO:0000256" key="5">
    <source>
        <dbReference type="ARBA" id="ARBA00022723"/>
    </source>
</evidence>
<keyword evidence="7" id="KW-0411">Iron-sulfur</keyword>
<evidence type="ECO:0000313" key="11">
    <source>
        <dbReference type="EMBL" id="GFP29719.1"/>
    </source>
</evidence>
<evidence type="ECO:0000313" key="13">
    <source>
        <dbReference type="Proteomes" id="UP000569018"/>
    </source>
</evidence>
<dbReference type="InterPro" id="IPR023404">
    <property type="entry name" value="rSAM_horseshoe"/>
</dbReference>
<dbReference type="EMBL" id="BLSD01000062">
    <property type="protein sequence ID" value="GFP39536.1"/>
    <property type="molecule type" value="Genomic_DNA"/>
</dbReference>
<dbReference type="PROSITE" id="PS51332">
    <property type="entry name" value="B12_BINDING"/>
    <property type="match status" value="1"/>
</dbReference>
<dbReference type="Proteomes" id="UP000588083">
    <property type="component" value="Unassembled WGS sequence"/>
</dbReference>
<evidence type="ECO:0000256" key="7">
    <source>
        <dbReference type="ARBA" id="ARBA00023014"/>
    </source>
</evidence>
<dbReference type="InterPro" id="IPR051198">
    <property type="entry name" value="BchE-like"/>
</dbReference>
<dbReference type="PROSITE" id="PS51918">
    <property type="entry name" value="RADICAL_SAM"/>
    <property type="match status" value="1"/>
</dbReference>
<evidence type="ECO:0000313" key="15">
    <source>
        <dbReference type="Proteomes" id="UP000588083"/>
    </source>
</evidence>
<evidence type="ECO:0000256" key="1">
    <source>
        <dbReference type="ARBA" id="ARBA00001966"/>
    </source>
</evidence>
<feature type="domain" description="Radical SAM core" evidence="9">
    <location>
        <begin position="155"/>
        <end position="376"/>
    </location>
</feature>
<evidence type="ECO:0000259" key="9">
    <source>
        <dbReference type="PROSITE" id="PS51918"/>
    </source>
</evidence>
<dbReference type="SUPFAM" id="SSF102114">
    <property type="entry name" value="Radical SAM enzymes"/>
    <property type="match status" value="1"/>
</dbReference>
<dbReference type="Pfam" id="PF02310">
    <property type="entry name" value="B12-binding"/>
    <property type="match status" value="1"/>
</dbReference>
<dbReference type="InterPro" id="IPR007197">
    <property type="entry name" value="rSAM"/>
</dbReference>
<dbReference type="InterPro" id="IPR034466">
    <property type="entry name" value="Methyltransferase_Class_B"/>
</dbReference>
<protein>
    <submittedName>
        <fullName evidence="10">Uncharacterized protein</fullName>
    </submittedName>
</protein>
<dbReference type="EMBL" id="BLRZ01000021">
    <property type="protein sequence ID" value="GFP29719.1"/>
    <property type="molecule type" value="Genomic_DNA"/>
</dbReference>
<evidence type="ECO:0000313" key="14">
    <source>
        <dbReference type="Proteomes" id="UP000574717"/>
    </source>
</evidence>
<dbReference type="AlphaFoldDB" id="A0A6V8NJB4"/>
<evidence type="ECO:0000256" key="2">
    <source>
        <dbReference type="ARBA" id="ARBA00022603"/>
    </source>
</evidence>
<accession>A0A6V8NJB4</accession>
<dbReference type="Gene3D" id="3.80.30.20">
    <property type="entry name" value="tm_1862 like domain"/>
    <property type="match status" value="1"/>
</dbReference>
<dbReference type="SFLD" id="SFLDG01123">
    <property type="entry name" value="methyltransferase_(Class_B)"/>
    <property type="match status" value="1"/>
</dbReference>
<reference evidence="13 14" key="1">
    <citation type="journal article" date="2020" name="Front. Microbiol.">
        <title>Single-cell genomics of novel Actinobacteria with the Wood-Ljungdahl pathway discovered in a serpentinizing system.</title>
        <authorList>
            <person name="Merino N."/>
            <person name="Kawai M."/>
            <person name="Boyd E.S."/>
            <person name="Colman D.R."/>
            <person name="McGlynn S.E."/>
            <person name="Nealson K.H."/>
            <person name="Kurokawa K."/>
            <person name="Hongoh Y."/>
        </authorList>
    </citation>
    <scope>NUCLEOTIDE SEQUENCE [LARGE SCALE GENOMIC DNA]</scope>
    <source>
        <strain evidence="10 14">S03</strain>
        <strain evidence="11 15">S34</strain>
        <strain evidence="12 13">S47</strain>
    </source>
</reference>
<dbReference type="SFLD" id="SFLDS00029">
    <property type="entry name" value="Radical_SAM"/>
    <property type="match status" value="1"/>
</dbReference>
<dbReference type="Proteomes" id="UP000569018">
    <property type="component" value="Unassembled WGS sequence"/>
</dbReference>
<organism evidence="10 14">
    <name type="scientific">Candidatus Hakubella thermalkaliphila</name>
    <dbReference type="NCBI Taxonomy" id="2754717"/>
    <lineage>
        <taxon>Bacteria</taxon>
        <taxon>Bacillati</taxon>
        <taxon>Actinomycetota</taxon>
        <taxon>Actinomycetota incertae sedis</taxon>
        <taxon>Candidatus Hakubellales</taxon>
        <taxon>Candidatus Hakubellaceae</taxon>
        <taxon>Candidatus Hakubella</taxon>
    </lineage>
</organism>
<dbReference type="GO" id="GO:0005829">
    <property type="term" value="C:cytosol"/>
    <property type="evidence" value="ECO:0007669"/>
    <property type="project" value="TreeGrafter"/>
</dbReference>
<sequence>MKLKLIAPAWRESRTGKIKRFSFFPPLSLGILASLTPDDVEISLTDENLQEIDFQEKVDLVAITTMTATAPRSYEIAEKFRANGARVVLGGIHPSAVPEEAVNYADAVCIGEAEDYWPELIEDFKGGQLKKFYRAGERKKFLTIPRPKRSLFPPKGYLTSITMQTTRGCPFACDFCSVTTFFGRTYRFCPIPGIISELRDLKAKLVAFVDDNIGGNFKRAKELFSELIPLKLKWYSQASINISQDDELLELARKSGCIGLFIGLESLSTQNLEAVGKKVNVVEKFEQAIEKIHYYGLAIQGAFIFGLDEDDKSVFKQTVEFAKKMKLEAVQFGILTPFPGTPLYAQMEKEGRIFDRNWAHYDIGHVVFEPKHMSPATLRQGFEWAWTEFYRVRSILQRLGPLRRNLEFLLALNFAYRRGVRHFSHMPV</sequence>
<dbReference type="GO" id="GO:0051539">
    <property type="term" value="F:4 iron, 4 sulfur cluster binding"/>
    <property type="evidence" value="ECO:0007669"/>
    <property type="project" value="UniProtKB-KW"/>
</dbReference>
<dbReference type="InterPro" id="IPR006638">
    <property type="entry name" value="Elp3/MiaA/NifB-like_rSAM"/>
</dbReference>
<keyword evidence="2" id="KW-0489">Methyltransferase</keyword>
<dbReference type="RefSeq" id="WP_176235806.1">
    <property type="nucleotide sequence ID" value="NZ_BLRU01000080.1"/>
</dbReference>
<dbReference type="PANTHER" id="PTHR43409:SF7">
    <property type="entry name" value="BLL1977 PROTEIN"/>
    <property type="match status" value="1"/>
</dbReference>
<dbReference type="EMBL" id="BLRU01000080">
    <property type="protein sequence ID" value="GFP19451.1"/>
    <property type="molecule type" value="Genomic_DNA"/>
</dbReference>
<keyword evidence="3" id="KW-0808">Transferase</keyword>
<dbReference type="GO" id="GO:0031419">
    <property type="term" value="F:cobalamin binding"/>
    <property type="evidence" value="ECO:0007669"/>
    <property type="project" value="InterPro"/>
</dbReference>
<dbReference type="SFLD" id="SFLDG01082">
    <property type="entry name" value="B12-binding_domain_containing"/>
    <property type="match status" value="1"/>
</dbReference>
<evidence type="ECO:0000313" key="10">
    <source>
        <dbReference type="EMBL" id="GFP19451.1"/>
    </source>
</evidence>
<evidence type="ECO:0000256" key="6">
    <source>
        <dbReference type="ARBA" id="ARBA00023004"/>
    </source>
</evidence>
<comment type="cofactor">
    <cofactor evidence="1">
        <name>[4Fe-4S] cluster</name>
        <dbReference type="ChEBI" id="CHEBI:49883"/>
    </cofactor>
</comment>
<dbReference type="Proteomes" id="UP000574717">
    <property type="component" value="Unassembled WGS sequence"/>
</dbReference>
<evidence type="ECO:0000259" key="8">
    <source>
        <dbReference type="PROSITE" id="PS51332"/>
    </source>
</evidence>
<dbReference type="InterPro" id="IPR058240">
    <property type="entry name" value="rSAM_sf"/>
</dbReference>